<dbReference type="GO" id="GO:0070987">
    <property type="term" value="P:error-free translesion synthesis"/>
    <property type="evidence" value="ECO:0007669"/>
    <property type="project" value="TreeGrafter"/>
</dbReference>
<dbReference type="PANTHER" id="PTHR14289">
    <property type="entry name" value="F-BOX ONLY PROTEIN 3"/>
    <property type="match status" value="1"/>
</dbReference>
<accession>A0A8J3GKN8</accession>
<dbReference type="InterPro" id="IPR007474">
    <property type="entry name" value="ApaG_domain"/>
</dbReference>
<organism evidence="4 5">
    <name type="scientific">Tianweitania populi</name>
    <dbReference type="NCBI Taxonomy" id="1607949"/>
    <lineage>
        <taxon>Bacteria</taxon>
        <taxon>Pseudomonadati</taxon>
        <taxon>Pseudomonadota</taxon>
        <taxon>Alphaproteobacteria</taxon>
        <taxon>Hyphomicrobiales</taxon>
        <taxon>Phyllobacteriaceae</taxon>
        <taxon>Tianweitania</taxon>
    </lineage>
</organism>
<dbReference type="Gene3D" id="2.60.40.1470">
    <property type="entry name" value="ApaG domain"/>
    <property type="match status" value="1"/>
</dbReference>
<sequence>MYRATTYDIEVTAEPFYLEDRSDPDDSHYLWAYRITIANKSDQAVTLVARHWQITDARGKVEIVDGEGVVGEQPELEPGDSFQYTSGCPLSTPSGFMVGRYDMQARDGAVFSVDIPAFSLDTPQATPRVVN</sequence>
<keyword evidence="5" id="KW-1185">Reference proteome</keyword>
<gene>
    <name evidence="2 4" type="primary">apaG</name>
    <name evidence="4" type="ORF">GCM10016234_21980</name>
</gene>
<protein>
    <recommendedName>
        <fullName evidence="1 2">Protein ApaG</fullName>
    </recommendedName>
</protein>
<reference evidence="4" key="1">
    <citation type="journal article" date="2014" name="Int. J. Syst. Evol. Microbiol.">
        <title>Complete genome sequence of Corynebacterium casei LMG S-19264T (=DSM 44701T), isolated from a smear-ripened cheese.</title>
        <authorList>
            <consortium name="US DOE Joint Genome Institute (JGI-PGF)"/>
            <person name="Walter F."/>
            <person name="Albersmeier A."/>
            <person name="Kalinowski J."/>
            <person name="Ruckert C."/>
        </authorList>
    </citation>
    <scope>NUCLEOTIDE SEQUENCE</scope>
    <source>
        <strain evidence="4">KCTC 42249</strain>
    </source>
</reference>
<reference evidence="4" key="2">
    <citation type="submission" date="2020-09" db="EMBL/GenBank/DDBJ databases">
        <authorList>
            <person name="Sun Q."/>
            <person name="Kim S."/>
        </authorList>
    </citation>
    <scope>NUCLEOTIDE SEQUENCE</scope>
    <source>
        <strain evidence="4">KCTC 42249</strain>
    </source>
</reference>
<dbReference type="NCBIfam" id="NF003967">
    <property type="entry name" value="PRK05461.1"/>
    <property type="match status" value="1"/>
</dbReference>
<dbReference type="EMBL" id="BMZQ01000002">
    <property type="protein sequence ID" value="GHD15308.1"/>
    <property type="molecule type" value="Genomic_DNA"/>
</dbReference>
<proteinExistence type="inferred from homology"/>
<evidence type="ECO:0000256" key="2">
    <source>
        <dbReference type="HAMAP-Rule" id="MF_00791"/>
    </source>
</evidence>
<evidence type="ECO:0000256" key="1">
    <source>
        <dbReference type="ARBA" id="ARBA00017693"/>
    </source>
</evidence>
<dbReference type="Pfam" id="PF04379">
    <property type="entry name" value="DUF525"/>
    <property type="match status" value="1"/>
</dbReference>
<dbReference type="InterPro" id="IPR023065">
    <property type="entry name" value="Uncharacterised_ApaG"/>
</dbReference>
<name>A0A8J3GKN8_9HYPH</name>
<dbReference type="SUPFAM" id="SSF110069">
    <property type="entry name" value="ApaG-like"/>
    <property type="match status" value="1"/>
</dbReference>
<dbReference type="RefSeq" id="WP_189503777.1">
    <property type="nucleotide sequence ID" value="NZ_BMZQ01000002.1"/>
</dbReference>
<dbReference type="PROSITE" id="PS51087">
    <property type="entry name" value="APAG"/>
    <property type="match status" value="1"/>
</dbReference>
<dbReference type="PANTHER" id="PTHR14289:SF16">
    <property type="entry name" value="POLYMERASE DELTA-INTERACTING PROTEIN 2"/>
    <property type="match status" value="1"/>
</dbReference>
<evidence type="ECO:0000313" key="5">
    <source>
        <dbReference type="Proteomes" id="UP000630142"/>
    </source>
</evidence>
<evidence type="ECO:0000259" key="3">
    <source>
        <dbReference type="PROSITE" id="PS51087"/>
    </source>
</evidence>
<comment type="caution">
    <text evidence="4">The sequence shown here is derived from an EMBL/GenBank/DDBJ whole genome shotgun (WGS) entry which is preliminary data.</text>
</comment>
<dbReference type="InterPro" id="IPR036767">
    <property type="entry name" value="ApaG_sf"/>
</dbReference>
<dbReference type="HAMAP" id="MF_00791">
    <property type="entry name" value="ApaG"/>
    <property type="match status" value="1"/>
</dbReference>
<dbReference type="AlphaFoldDB" id="A0A8J3GKN8"/>
<feature type="domain" description="ApaG" evidence="3">
    <location>
        <begin position="3"/>
        <end position="127"/>
    </location>
</feature>
<evidence type="ECO:0000313" key="4">
    <source>
        <dbReference type="EMBL" id="GHD15308.1"/>
    </source>
</evidence>
<dbReference type="Proteomes" id="UP000630142">
    <property type="component" value="Unassembled WGS sequence"/>
</dbReference>